<organism evidence="6 7">
    <name type="scientific">Roseomonas haemaphysalidis</name>
    <dbReference type="NCBI Taxonomy" id="2768162"/>
    <lineage>
        <taxon>Bacteria</taxon>
        <taxon>Pseudomonadati</taxon>
        <taxon>Pseudomonadota</taxon>
        <taxon>Alphaproteobacteria</taxon>
        <taxon>Acetobacterales</taxon>
        <taxon>Roseomonadaceae</taxon>
        <taxon>Roseomonas</taxon>
    </lineage>
</organism>
<evidence type="ECO:0000313" key="7">
    <source>
        <dbReference type="Proteomes" id="UP001518989"/>
    </source>
</evidence>
<evidence type="ECO:0000256" key="1">
    <source>
        <dbReference type="ARBA" id="ARBA00023125"/>
    </source>
</evidence>
<feature type="domain" description="OmpR/PhoB-type" evidence="5">
    <location>
        <begin position="136"/>
        <end position="233"/>
    </location>
</feature>
<dbReference type="PANTHER" id="PTHR48111">
    <property type="entry name" value="REGULATOR OF RPOS"/>
    <property type="match status" value="1"/>
</dbReference>
<keyword evidence="1 3" id="KW-0238">DNA-binding</keyword>
<protein>
    <submittedName>
        <fullName evidence="6">Response regulator</fullName>
    </submittedName>
</protein>
<gene>
    <name evidence="6" type="ORF">IAI61_09815</name>
</gene>
<comment type="caution">
    <text evidence="6">The sequence shown here is derived from an EMBL/GenBank/DDBJ whole genome shotgun (WGS) entry which is preliminary data.</text>
</comment>
<evidence type="ECO:0000313" key="6">
    <source>
        <dbReference type="EMBL" id="MBO1079328.1"/>
    </source>
</evidence>
<feature type="modified residue" description="4-aspartylphosphate" evidence="2">
    <location>
        <position position="61"/>
    </location>
</feature>
<dbReference type="InterPro" id="IPR036388">
    <property type="entry name" value="WH-like_DNA-bd_sf"/>
</dbReference>
<keyword evidence="2" id="KW-0597">Phosphoprotein</keyword>
<evidence type="ECO:0000256" key="3">
    <source>
        <dbReference type="PROSITE-ProRule" id="PRU01091"/>
    </source>
</evidence>
<dbReference type="EMBL" id="JACTNG010000004">
    <property type="protein sequence ID" value="MBO1079328.1"/>
    <property type="molecule type" value="Genomic_DNA"/>
</dbReference>
<feature type="domain" description="Response regulatory" evidence="4">
    <location>
        <begin position="12"/>
        <end position="125"/>
    </location>
</feature>
<reference evidence="6 7" key="1">
    <citation type="submission" date="2020-09" db="EMBL/GenBank/DDBJ databases">
        <title>Roseomonas.</title>
        <authorList>
            <person name="Zhu W."/>
        </authorList>
    </citation>
    <scope>NUCLEOTIDE SEQUENCE [LARGE SCALE GENOMIC DNA]</scope>
    <source>
        <strain evidence="6 7">573</strain>
    </source>
</reference>
<dbReference type="Gene3D" id="3.40.50.2300">
    <property type="match status" value="1"/>
</dbReference>
<sequence>MSASAPELLAPRILVVDDEAQIQRFLGPALEASGYRPIAAVTAAEGLHLAATRAPAAVLLDLGLPDMDGLQVIPRLRAFTAAPIIILSARNLQEGKVEALDAGADDYVEKPFALAELLARLRAALRRAQAGVAAPEPVFRLGPLSLDLVGRGATLDGEPLRLTPREWDLLAALARAGAGRLVTQRQLLLAVWGPGHAEDAQYLRVYVGHLRQKLGDAARLIRTEPGIGYRLVPLDQEPARPPGIDPRAE</sequence>
<dbReference type="PROSITE" id="PS51755">
    <property type="entry name" value="OMPR_PHOB"/>
    <property type="match status" value="1"/>
</dbReference>
<accession>A0ABS3KPD5</accession>
<evidence type="ECO:0000259" key="5">
    <source>
        <dbReference type="PROSITE" id="PS51755"/>
    </source>
</evidence>
<keyword evidence="7" id="KW-1185">Reference proteome</keyword>
<evidence type="ECO:0000259" key="4">
    <source>
        <dbReference type="PROSITE" id="PS50110"/>
    </source>
</evidence>
<proteinExistence type="predicted"/>
<dbReference type="SMART" id="SM00448">
    <property type="entry name" value="REC"/>
    <property type="match status" value="1"/>
</dbReference>
<dbReference type="InterPro" id="IPR001789">
    <property type="entry name" value="Sig_transdc_resp-reg_receiver"/>
</dbReference>
<name>A0ABS3KPD5_9PROT</name>
<dbReference type="InterPro" id="IPR001867">
    <property type="entry name" value="OmpR/PhoB-type_DNA-bd"/>
</dbReference>
<dbReference type="RefSeq" id="WP_207416879.1">
    <property type="nucleotide sequence ID" value="NZ_CP061177.1"/>
</dbReference>
<evidence type="ECO:0000256" key="2">
    <source>
        <dbReference type="PROSITE-ProRule" id="PRU00169"/>
    </source>
</evidence>
<dbReference type="PANTHER" id="PTHR48111:SF50">
    <property type="entry name" value="KDP OPERON TRANSCRIPTIONAL REGULATORY PROTEIN KDPE"/>
    <property type="match status" value="1"/>
</dbReference>
<dbReference type="Gene3D" id="1.10.10.10">
    <property type="entry name" value="Winged helix-like DNA-binding domain superfamily/Winged helix DNA-binding domain"/>
    <property type="match status" value="1"/>
</dbReference>
<dbReference type="Pfam" id="PF00072">
    <property type="entry name" value="Response_reg"/>
    <property type="match status" value="1"/>
</dbReference>
<dbReference type="Proteomes" id="UP001518989">
    <property type="component" value="Unassembled WGS sequence"/>
</dbReference>
<dbReference type="SMART" id="SM00862">
    <property type="entry name" value="Trans_reg_C"/>
    <property type="match status" value="1"/>
</dbReference>
<dbReference type="InterPro" id="IPR039420">
    <property type="entry name" value="WalR-like"/>
</dbReference>
<dbReference type="Pfam" id="PF00486">
    <property type="entry name" value="Trans_reg_C"/>
    <property type="match status" value="1"/>
</dbReference>
<dbReference type="PROSITE" id="PS50110">
    <property type="entry name" value="RESPONSE_REGULATORY"/>
    <property type="match status" value="1"/>
</dbReference>
<dbReference type="SUPFAM" id="SSF52172">
    <property type="entry name" value="CheY-like"/>
    <property type="match status" value="1"/>
</dbReference>
<feature type="DNA-binding region" description="OmpR/PhoB-type" evidence="3">
    <location>
        <begin position="136"/>
        <end position="233"/>
    </location>
</feature>
<dbReference type="CDD" id="cd00383">
    <property type="entry name" value="trans_reg_C"/>
    <property type="match status" value="1"/>
</dbReference>
<dbReference type="InterPro" id="IPR011006">
    <property type="entry name" value="CheY-like_superfamily"/>
</dbReference>